<evidence type="ECO:0000256" key="1">
    <source>
        <dbReference type="SAM" id="MobiDB-lite"/>
    </source>
</evidence>
<feature type="region of interest" description="Disordered" evidence="1">
    <location>
        <begin position="202"/>
        <end position="226"/>
    </location>
</feature>
<accession>S4Y7R2</accession>
<dbReference type="EMBL" id="CP003969">
    <property type="protein sequence ID" value="AGP40426.1"/>
    <property type="molecule type" value="Genomic_DNA"/>
</dbReference>
<proteinExistence type="predicted"/>
<sequence length="226" mass="23396">MTRRSLLVSSSTRTGAGGSPPAAAPALRRSIAPSASATAAPSRGRSSGCFASMLAQSASSCAGSSGRSSRRCGGSSRSTLTSTASAPTPWNAARPVRHLKSTQPSANTSARASTLRSPRACSGAMYSGVPRTVPGIVSCWSIRKRAIPKSSTITRSSRPSARSRLLGLRSRCTTPCRWRPPRVPATRATTSTLSAAVSPRCTMRSASVSPESHSITRYGLPPAVRP</sequence>
<gene>
    <name evidence="2" type="ORF">SCE1572_41540</name>
</gene>
<name>S4Y7R2_SORCE</name>
<evidence type="ECO:0000313" key="3">
    <source>
        <dbReference type="Proteomes" id="UP000014803"/>
    </source>
</evidence>
<feature type="region of interest" description="Disordered" evidence="1">
    <location>
        <begin position="1"/>
        <end position="45"/>
    </location>
</feature>
<evidence type="ECO:0000313" key="2">
    <source>
        <dbReference type="EMBL" id="AGP40426.1"/>
    </source>
</evidence>
<organism evidence="2 3">
    <name type="scientific">Sorangium cellulosum So0157-2</name>
    <dbReference type="NCBI Taxonomy" id="1254432"/>
    <lineage>
        <taxon>Bacteria</taxon>
        <taxon>Pseudomonadati</taxon>
        <taxon>Myxococcota</taxon>
        <taxon>Polyangia</taxon>
        <taxon>Polyangiales</taxon>
        <taxon>Polyangiaceae</taxon>
        <taxon>Sorangium</taxon>
    </lineage>
</organism>
<reference evidence="2 3" key="1">
    <citation type="journal article" date="2013" name="Sci. Rep.">
        <title>Extraordinary expansion of a Sorangium cellulosum genome from an alkaline milieu.</title>
        <authorList>
            <person name="Han K."/>
            <person name="Li Z.F."/>
            <person name="Peng R."/>
            <person name="Zhu L.P."/>
            <person name="Zhou T."/>
            <person name="Wang L.G."/>
            <person name="Li S.G."/>
            <person name="Zhang X.B."/>
            <person name="Hu W."/>
            <person name="Wu Z.H."/>
            <person name="Qin N."/>
            <person name="Li Y.Z."/>
        </authorList>
    </citation>
    <scope>NUCLEOTIDE SEQUENCE [LARGE SCALE GENOMIC DNA]</scope>
    <source>
        <strain evidence="2 3">So0157-2</strain>
    </source>
</reference>
<protein>
    <submittedName>
        <fullName evidence="2">Uncharacterized protein</fullName>
    </submittedName>
</protein>
<dbReference type="HOGENOM" id="CLU_1224090_0_0_7"/>
<dbReference type="AlphaFoldDB" id="S4Y7R2"/>
<feature type="compositionally biased region" description="Polar residues" evidence="1">
    <location>
        <begin position="101"/>
        <end position="116"/>
    </location>
</feature>
<dbReference type="Proteomes" id="UP000014803">
    <property type="component" value="Chromosome"/>
</dbReference>
<feature type="region of interest" description="Disordered" evidence="1">
    <location>
        <begin position="60"/>
        <end position="116"/>
    </location>
</feature>
<dbReference type="KEGG" id="scu:SCE1572_41540"/>
<feature type="compositionally biased region" description="Low complexity" evidence="1">
    <location>
        <begin position="60"/>
        <end position="89"/>
    </location>
</feature>
<feature type="compositionally biased region" description="Polar residues" evidence="1">
    <location>
        <begin position="204"/>
        <end position="215"/>
    </location>
</feature>